<dbReference type="EMBL" id="JAAAHW010010119">
    <property type="protein sequence ID" value="KAF9930422.1"/>
    <property type="molecule type" value="Genomic_DNA"/>
</dbReference>
<accession>A0A9P6LSP9</accession>
<keyword evidence="2" id="KW-1185">Reference proteome</keyword>
<protein>
    <submittedName>
        <fullName evidence="1">Uncharacterized protein</fullName>
    </submittedName>
</protein>
<organism evidence="1 2">
    <name type="scientific">Modicella reniformis</name>
    <dbReference type="NCBI Taxonomy" id="1440133"/>
    <lineage>
        <taxon>Eukaryota</taxon>
        <taxon>Fungi</taxon>
        <taxon>Fungi incertae sedis</taxon>
        <taxon>Mucoromycota</taxon>
        <taxon>Mortierellomycotina</taxon>
        <taxon>Mortierellomycetes</taxon>
        <taxon>Mortierellales</taxon>
        <taxon>Mortierellaceae</taxon>
        <taxon>Modicella</taxon>
    </lineage>
</organism>
<evidence type="ECO:0000313" key="1">
    <source>
        <dbReference type="EMBL" id="KAF9930422.1"/>
    </source>
</evidence>
<dbReference type="Proteomes" id="UP000749646">
    <property type="component" value="Unassembled WGS sequence"/>
</dbReference>
<comment type="caution">
    <text evidence="1">The sequence shown here is derived from an EMBL/GenBank/DDBJ whole genome shotgun (WGS) entry which is preliminary data.</text>
</comment>
<gene>
    <name evidence="1" type="ORF">BGZ65_005370</name>
</gene>
<feature type="non-terminal residue" evidence="1">
    <location>
        <position position="1"/>
    </location>
</feature>
<evidence type="ECO:0000313" key="2">
    <source>
        <dbReference type="Proteomes" id="UP000749646"/>
    </source>
</evidence>
<reference evidence="1" key="1">
    <citation type="journal article" date="2020" name="Fungal Divers.">
        <title>Resolving the Mortierellaceae phylogeny through synthesis of multi-gene phylogenetics and phylogenomics.</title>
        <authorList>
            <person name="Vandepol N."/>
            <person name="Liber J."/>
            <person name="Desiro A."/>
            <person name="Na H."/>
            <person name="Kennedy M."/>
            <person name="Barry K."/>
            <person name="Grigoriev I.V."/>
            <person name="Miller A.N."/>
            <person name="O'Donnell K."/>
            <person name="Stajich J.E."/>
            <person name="Bonito G."/>
        </authorList>
    </citation>
    <scope>NUCLEOTIDE SEQUENCE</scope>
    <source>
        <strain evidence="1">MES-2147</strain>
    </source>
</reference>
<dbReference type="AlphaFoldDB" id="A0A9P6LSP9"/>
<sequence>MTKRLFDDEVGAIVYNLTVGTTDDRAVLYDFSEADLLFLFSHQQQQQEELQEEHKVDTRARKHVVRDEEDEASMLIAVELFGDRLSALRWSAVKYIIKMRLAPAPTVKNYLAYMQDQHPGAAEHMLAKIWRQFKEFFVAANQEHDMLKELVKMPDMVAAFKAAPFIETGLASPHAD</sequence>
<proteinExistence type="predicted"/>
<name>A0A9P6LSP9_9FUNG</name>